<reference evidence="1" key="1">
    <citation type="submission" date="2020-08" db="EMBL/GenBank/DDBJ databases">
        <authorList>
            <person name="Cejkova D."/>
            <person name="Kubasova T."/>
            <person name="Jahodarova E."/>
            <person name="Rychlik I."/>
        </authorList>
    </citation>
    <scope>NUCLEOTIDE SEQUENCE</scope>
    <source>
        <strain evidence="1">An824</strain>
    </source>
</reference>
<evidence type="ECO:0000313" key="2">
    <source>
        <dbReference type="Proteomes" id="UP000706891"/>
    </source>
</evidence>
<dbReference type="RefSeq" id="WP_205104680.1">
    <property type="nucleotide sequence ID" value="NZ_JACJJG010000036.1"/>
</dbReference>
<gene>
    <name evidence="1" type="ORF">H6A34_07830</name>
</gene>
<proteinExistence type="predicted"/>
<dbReference type="Proteomes" id="UP000706891">
    <property type="component" value="Unassembled WGS sequence"/>
</dbReference>
<keyword evidence="2" id="KW-1185">Reference proteome</keyword>
<name>A0A939B7W2_9BACT</name>
<organism evidence="1 2">
    <name type="scientific">Marseilla massiliensis</name>
    <dbReference type="NCBI Taxonomy" id="1841864"/>
    <lineage>
        <taxon>Bacteria</taxon>
        <taxon>Pseudomonadati</taxon>
        <taxon>Bacteroidota</taxon>
        <taxon>Bacteroidia</taxon>
        <taxon>Bacteroidales</taxon>
        <taxon>Prevotellaceae</taxon>
        <taxon>Marseilla</taxon>
    </lineage>
</organism>
<sequence>MEKEMPQELIRFFEKSINWILPGCQLFYRDTDADIDVQKSYQVGTVMRAGFFIDVTVKAQRPTTKFRFIIGSAHCAKLYEAVPDADMVRWRLCTLHFNSYFKVMDVYEKEGVTQIFLLHIPYQAIPFFMSEHSFNFIQGASQTNLVEIVRRSLDEKLQMDVFADTTEAELLERMKQPVGLDSKGNPVPMDYMPIPEEYKDISDAVRSLANDLDPINYPEEDCHE</sequence>
<comment type="caution">
    <text evidence="1">The sequence shown here is derived from an EMBL/GenBank/DDBJ whole genome shotgun (WGS) entry which is preliminary data.</text>
</comment>
<protein>
    <submittedName>
        <fullName evidence="1">Uncharacterized protein</fullName>
    </submittedName>
</protein>
<accession>A0A939B7W2</accession>
<dbReference type="AlphaFoldDB" id="A0A939B7W2"/>
<reference evidence="1" key="2">
    <citation type="journal article" date="2021" name="Sci. Rep.">
        <title>The distribution of antibiotic resistance genes in chicken gut microbiota commensals.</title>
        <authorList>
            <person name="Juricova H."/>
            <person name="Matiasovicova J."/>
            <person name="Kubasova T."/>
            <person name="Cejkova D."/>
            <person name="Rychlik I."/>
        </authorList>
    </citation>
    <scope>NUCLEOTIDE SEQUENCE</scope>
    <source>
        <strain evidence="1">An824</strain>
    </source>
</reference>
<evidence type="ECO:0000313" key="1">
    <source>
        <dbReference type="EMBL" id="MBM6673783.1"/>
    </source>
</evidence>
<dbReference type="EMBL" id="JACJJG010000036">
    <property type="protein sequence ID" value="MBM6673783.1"/>
    <property type="molecule type" value="Genomic_DNA"/>
</dbReference>